<dbReference type="InterPro" id="IPR008936">
    <property type="entry name" value="Rho_GTPase_activation_prot"/>
</dbReference>
<feature type="domain" description="PH" evidence="3">
    <location>
        <begin position="791"/>
        <end position="901"/>
    </location>
</feature>
<dbReference type="InterPro" id="IPR011993">
    <property type="entry name" value="PH-like_dom_sf"/>
</dbReference>
<feature type="region of interest" description="Disordered" evidence="2">
    <location>
        <begin position="996"/>
        <end position="1026"/>
    </location>
</feature>
<feature type="compositionally biased region" description="Polar residues" evidence="2">
    <location>
        <begin position="1106"/>
        <end position="1115"/>
    </location>
</feature>
<organism evidence="6 7">
    <name type="scientific">Piloderma croceum (strain F 1598)</name>
    <dbReference type="NCBI Taxonomy" id="765440"/>
    <lineage>
        <taxon>Eukaryota</taxon>
        <taxon>Fungi</taxon>
        <taxon>Dikarya</taxon>
        <taxon>Basidiomycota</taxon>
        <taxon>Agaricomycotina</taxon>
        <taxon>Agaricomycetes</taxon>
        <taxon>Agaricomycetidae</taxon>
        <taxon>Atheliales</taxon>
        <taxon>Atheliaceae</taxon>
        <taxon>Piloderma</taxon>
    </lineage>
</organism>
<feature type="compositionally biased region" description="Low complexity" evidence="2">
    <location>
        <begin position="401"/>
        <end position="411"/>
    </location>
</feature>
<dbReference type="SMART" id="SM00233">
    <property type="entry name" value="PH"/>
    <property type="match status" value="1"/>
</dbReference>
<dbReference type="Pfam" id="PF00620">
    <property type="entry name" value="RhoGAP"/>
    <property type="match status" value="1"/>
</dbReference>
<dbReference type="SUPFAM" id="SSF64268">
    <property type="entry name" value="PX domain"/>
    <property type="match status" value="1"/>
</dbReference>
<dbReference type="HOGENOM" id="CLU_001762_0_0_1"/>
<feature type="region of interest" description="Disordered" evidence="2">
    <location>
        <begin position="905"/>
        <end position="983"/>
    </location>
</feature>
<dbReference type="SUPFAM" id="SSF48350">
    <property type="entry name" value="GTPase activation domain, GAP"/>
    <property type="match status" value="1"/>
</dbReference>
<feature type="compositionally biased region" description="Polar residues" evidence="2">
    <location>
        <begin position="1408"/>
        <end position="1417"/>
    </location>
</feature>
<evidence type="ECO:0000256" key="2">
    <source>
        <dbReference type="SAM" id="MobiDB-lite"/>
    </source>
</evidence>
<feature type="compositionally biased region" description="Low complexity" evidence="2">
    <location>
        <begin position="331"/>
        <end position="346"/>
    </location>
</feature>
<dbReference type="InterPro" id="IPR050729">
    <property type="entry name" value="Rho-GAP"/>
</dbReference>
<protein>
    <recommendedName>
        <fullName evidence="8">RhoGAP-domain-containing protein</fullName>
    </recommendedName>
</protein>
<dbReference type="PROSITE" id="PS50003">
    <property type="entry name" value="PH_DOMAIN"/>
    <property type="match status" value="1"/>
</dbReference>
<feature type="compositionally biased region" description="Low complexity" evidence="2">
    <location>
        <begin position="1041"/>
        <end position="1055"/>
    </location>
</feature>
<dbReference type="GO" id="GO:0035091">
    <property type="term" value="F:phosphatidylinositol binding"/>
    <property type="evidence" value="ECO:0007669"/>
    <property type="project" value="InterPro"/>
</dbReference>
<feature type="compositionally biased region" description="Polar residues" evidence="2">
    <location>
        <begin position="25"/>
        <end position="37"/>
    </location>
</feature>
<dbReference type="InterPro" id="IPR000198">
    <property type="entry name" value="RhoGAP_dom"/>
</dbReference>
<dbReference type="OrthoDB" id="185175at2759"/>
<feature type="compositionally biased region" description="Acidic residues" evidence="2">
    <location>
        <begin position="464"/>
        <end position="496"/>
    </location>
</feature>
<dbReference type="PROSITE" id="PS50195">
    <property type="entry name" value="PX"/>
    <property type="match status" value="1"/>
</dbReference>
<dbReference type="InterPro" id="IPR001849">
    <property type="entry name" value="PH_domain"/>
</dbReference>
<feature type="compositionally biased region" description="Acidic residues" evidence="2">
    <location>
        <begin position="1461"/>
        <end position="1470"/>
    </location>
</feature>
<dbReference type="SUPFAM" id="SSF50729">
    <property type="entry name" value="PH domain-like"/>
    <property type="match status" value="1"/>
</dbReference>
<sequence length="1554" mass="166771">MSLPPSATPSRPGAGERLPFPYTATPPSQRTPSASANSTPSGSAIPASTSTPSASANVKPTTAPISLSSLLAAHASAPHPHAAALDQALSERNQLSSQNSQLWKLIEKQRSGYNQMLKELERVRAERDSLRSRVGSTSASKGREKTLKGSVSNSAMSGSSSSVTSTATSSGTAETRPPPARHHSDDIVLTHITVRTEPSKRAQDPPPSPRSLQIPETQKAHKGAPPAVIVPPRSESVPSTTHTSIDTPLASVNNNNNSANNSRYPQANQPAAPGLQLRPNTSQGVASNLSPTQPQYPPRRSSMIPPDALSAPPPHPIPASNQTNNSNTYTPSLNDSSSSAPLSHLPASPPPTGYSPMMQAALSPPQPQASTMLSPVPESRNPAHRESRISLPDEAKRYIASMSLSESPSFSPKLAGDFVGLSPQPQSAPAASSPQPEVSRSPNAPPNSSTTQPSPLSNPFESSETSEGEFLDMEGDHDDENDDEDDDDEGDAEEEGPGSSSMRPYHQQRAQPPKQMQQPPYKPPTQQPATNERSPKGTRTVVEDFPLPPGFGSGHVQGQMPHAHMPTQQAQSYAHAQVHAQVRAQGKDYQPSQRSRGDPEMGGGGGPYPQPHLESHSSPYLNNPSSSSSSTSLMNSSQSQSQPVITTITTSSPAFRALPLLATDIPQTRISVSHSSIRPNDRGKEVLSFIIVVDPGRGKETWKVEKLYSDVLGLDQRIRASVGKGVGKKIASLPEGKLWRDHAPAKVDQRKAALETYLQTLINLPVKNKDEVIAFFCSDIVRETKKPVYQAGYKEGYLTKRGKNFGGWKSRYFVLQGPVLEYYESRGGTHLGSITITGAQIGRQQRTGDRRESDDEKEYRHAFLIIEAKKGPSGNSARHVLCAESDSDRDNWVDVLVRYVMGSYNDDPSAPYGPGQATPLSVNTSSSVTQGGISAGQPRSSTSSNTPFGDSAYPPNGRRSTNRSMSKDDIAKGPAVPISQLAPDATNMKLFQAPSHEELRPSSPNRSMDPSPIDRLNSSGYPDNEHARRMLDRSQGSVDITLSSSLPTGSPLDGSTGLVGVTNQRANSELGHYPDLQEQHDGRPSGSPERQRPRDAHRERKAFHPTLNTVASTPNTPRPGDPEPSADTPRAEAHGKAKISGPLGGTVIPAGYKFGGKDPSAESGSSAADRREKAKSRFWGFGKNASADKHPAYVPRAVFGVTLDESLDVAEIANLPAVVFRCIQYLEAKKADQEEGIYRLSGSSAVIKSLKDRFNAEGDVDLLSSDEYWDPHAIAGLLKSFLRELPASILTRELHLRFLSVIGTFYFHCALRADHKCRTDFVDPQERIQELSYLIASLPIANYSLLRALTAHLILIVQNAGVNKMTMRNVGIVFSPTLGIPAGVFSLMLGEFNRVFNVDGIDEDTQDPVDSSSASQEPSRRNSRQYTDAAADQLLGLSGRTLTSPVEEGQSDADSISIDYESPDSTEDSAVESSARSSPGLDNSANSDAPLTPRVSKASHVAATRGLNIAVSNRGNRHSRIMGLPGSPRPLHSPKPQPSHVLSHTVSDSPQTPK</sequence>
<feature type="compositionally biased region" description="Polar residues" evidence="2">
    <location>
        <begin position="1540"/>
        <end position="1554"/>
    </location>
</feature>
<feature type="compositionally biased region" description="Pro residues" evidence="2">
    <location>
        <begin position="1527"/>
        <end position="1537"/>
    </location>
</feature>
<feature type="region of interest" description="Disordered" evidence="2">
    <location>
        <begin position="1150"/>
        <end position="1169"/>
    </location>
</feature>
<feature type="compositionally biased region" description="Polar residues" evidence="2">
    <location>
        <begin position="278"/>
        <end position="293"/>
    </location>
</feature>
<dbReference type="STRING" id="765440.A0A0C3F473"/>
<feature type="compositionally biased region" description="Polar residues" evidence="2">
    <location>
        <begin position="320"/>
        <end position="330"/>
    </location>
</feature>
<feature type="domain" description="PX" evidence="4">
    <location>
        <begin position="667"/>
        <end position="783"/>
    </location>
</feature>
<feature type="region of interest" description="Disordered" evidence="2">
    <location>
        <begin position="1"/>
        <end position="60"/>
    </location>
</feature>
<dbReference type="InParanoid" id="A0A0C3F473"/>
<reference evidence="6 7" key="1">
    <citation type="submission" date="2014-04" db="EMBL/GenBank/DDBJ databases">
        <authorList>
            <consortium name="DOE Joint Genome Institute"/>
            <person name="Kuo A."/>
            <person name="Tarkka M."/>
            <person name="Buscot F."/>
            <person name="Kohler A."/>
            <person name="Nagy L.G."/>
            <person name="Floudas D."/>
            <person name="Copeland A."/>
            <person name="Barry K.W."/>
            <person name="Cichocki N."/>
            <person name="Veneault-Fourrey C."/>
            <person name="LaButti K."/>
            <person name="Lindquist E.A."/>
            <person name="Lipzen A."/>
            <person name="Lundell T."/>
            <person name="Morin E."/>
            <person name="Murat C."/>
            <person name="Sun H."/>
            <person name="Tunlid A."/>
            <person name="Henrissat B."/>
            <person name="Grigoriev I.V."/>
            <person name="Hibbett D.S."/>
            <person name="Martin F."/>
            <person name="Nordberg H.P."/>
            <person name="Cantor M.N."/>
            <person name="Hua S.X."/>
        </authorList>
    </citation>
    <scope>NUCLEOTIDE SEQUENCE [LARGE SCALE GENOMIC DNA]</scope>
    <source>
        <strain evidence="6 7">F 1598</strain>
    </source>
</reference>
<keyword evidence="1" id="KW-0343">GTPase activation</keyword>
<feature type="compositionally biased region" description="Low complexity" evidence="2">
    <location>
        <begin position="250"/>
        <end position="262"/>
    </location>
</feature>
<feature type="compositionally biased region" description="Basic and acidic residues" evidence="2">
    <location>
        <begin position="381"/>
        <end position="397"/>
    </location>
</feature>
<feature type="compositionally biased region" description="Polar residues" evidence="2">
    <location>
        <begin position="918"/>
        <end position="948"/>
    </location>
</feature>
<dbReference type="GO" id="GO:0007165">
    <property type="term" value="P:signal transduction"/>
    <property type="evidence" value="ECO:0007669"/>
    <property type="project" value="InterPro"/>
</dbReference>
<gene>
    <name evidence="6" type="ORF">PILCRDRAFT_99120</name>
</gene>
<feature type="compositionally biased region" description="Low complexity" evidence="2">
    <location>
        <begin position="616"/>
        <end position="643"/>
    </location>
</feature>
<accession>A0A0C3F473</accession>
<evidence type="ECO:0000313" key="7">
    <source>
        <dbReference type="Proteomes" id="UP000054166"/>
    </source>
</evidence>
<feature type="compositionally biased region" description="Polar residues" evidence="2">
    <location>
        <begin position="438"/>
        <end position="463"/>
    </location>
</feature>
<evidence type="ECO:0000259" key="4">
    <source>
        <dbReference type="PROSITE" id="PS50195"/>
    </source>
</evidence>
<feature type="compositionally biased region" description="Polar residues" evidence="2">
    <location>
        <begin position="90"/>
        <end position="99"/>
    </location>
</feature>
<dbReference type="Pfam" id="PF00169">
    <property type="entry name" value="PH"/>
    <property type="match status" value="1"/>
</dbReference>
<evidence type="ECO:0000259" key="5">
    <source>
        <dbReference type="PROSITE" id="PS50238"/>
    </source>
</evidence>
<dbReference type="Pfam" id="PF00787">
    <property type="entry name" value="PX"/>
    <property type="match status" value="1"/>
</dbReference>
<name>A0A0C3F473_PILCF</name>
<dbReference type="InterPro" id="IPR001683">
    <property type="entry name" value="PX_dom"/>
</dbReference>
<dbReference type="EMBL" id="KN833057">
    <property type="protein sequence ID" value="KIM74661.1"/>
    <property type="molecule type" value="Genomic_DNA"/>
</dbReference>
<feature type="compositionally biased region" description="Low complexity" evidence="2">
    <location>
        <begin position="75"/>
        <end position="85"/>
    </location>
</feature>
<dbReference type="Gene3D" id="2.30.29.30">
    <property type="entry name" value="Pleckstrin-homology domain (PH domain)/Phosphotyrosine-binding domain (PTB)"/>
    <property type="match status" value="1"/>
</dbReference>
<dbReference type="CDD" id="cd13277">
    <property type="entry name" value="PH_Bem3"/>
    <property type="match status" value="1"/>
</dbReference>
<feature type="compositionally biased region" description="Basic and acidic residues" evidence="2">
    <location>
        <begin position="1075"/>
        <end position="1098"/>
    </location>
</feature>
<dbReference type="GO" id="GO:0005737">
    <property type="term" value="C:cytoplasm"/>
    <property type="evidence" value="ECO:0007669"/>
    <property type="project" value="TreeGrafter"/>
</dbReference>
<feature type="region of interest" description="Disordered" evidence="2">
    <location>
        <begin position="1073"/>
        <end position="1144"/>
    </location>
</feature>
<evidence type="ECO:0000259" key="3">
    <source>
        <dbReference type="PROSITE" id="PS50003"/>
    </source>
</evidence>
<feature type="region of interest" description="Disordered" evidence="2">
    <location>
        <begin position="125"/>
        <end position="644"/>
    </location>
</feature>
<proteinExistence type="predicted"/>
<dbReference type="Gene3D" id="1.10.555.10">
    <property type="entry name" value="Rho GTPase activation protein"/>
    <property type="match status" value="1"/>
</dbReference>
<evidence type="ECO:0008006" key="8">
    <source>
        <dbReference type="Google" id="ProtNLM"/>
    </source>
</evidence>
<dbReference type="SMART" id="SM00324">
    <property type="entry name" value="RhoGAP"/>
    <property type="match status" value="1"/>
</dbReference>
<dbReference type="CDD" id="cd06093">
    <property type="entry name" value="PX_domain"/>
    <property type="match status" value="1"/>
</dbReference>
<keyword evidence="7" id="KW-1185">Reference proteome</keyword>
<feature type="domain" description="Rho-GAP" evidence="5">
    <location>
        <begin position="1201"/>
        <end position="1409"/>
    </location>
</feature>
<feature type="region of interest" description="Disordered" evidence="2">
    <location>
        <begin position="1403"/>
        <end position="1426"/>
    </location>
</feature>
<dbReference type="GO" id="GO:0005096">
    <property type="term" value="F:GTPase activator activity"/>
    <property type="evidence" value="ECO:0007669"/>
    <property type="project" value="UniProtKB-KW"/>
</dbReference>
<feature type="compositionally biased region" description="Polar residues" evidence="2">
    <location>
        <begin position="236"/>
        <end position="246"/>
    </location>
</feature>
<feature type="compositionally biased region" description="Low complexity" evidence="2">
    <location>
        <begin position="422"/>
        <end position="436"/>
    </location>
</feature>
<feature type="compositionally biased region" description="Low complexity" evidence="2">
    <location>
        <begin position="149"/>
        <end position="173"/>
    </location>
</feature>
<dbReference type="InterPro" id="IPR036871">
    <property type="entry name" value="PX_dom_sf"/>
</dbReference>
<feature type="compositionally biased region" description="Low complexity" evidence="2">
    <location>
        <begin position="507"/>
        <end position="519"/>
    </location>
</feature>
<reference evidence="7" key="2">
    <citation type="submission" date="2015-01" db="EMBL/GenBank/DDBJ databases">
        <title>Evolutionary Origins and Diversification of the Mycorrhizal Mutualists.</title>
        <authorList>
            <consortium name="DOE Joint Genome Institute"/>
            <consortium name="Mycorrhizal Genomics Consortium"/>
            <person name="Kohler A."/>
            <person name="Kuo A."/>
            <person name="Nagy L.G."/>
            <person name="Floudas D."/>
            <person name="Copeland A."/>
            <person name="Barry K.W."/>
            <person name="Cichocki N."/>
            <person name="Veneault-Fourrey C."/>
            <person name="LaButti K."/>
            <person name="Lindquist E.A."/>
            <person name="Lipzen A."/>
            <person name="Lundell T."/>
            <person name="Morin E."/>
            <person name="Murat C."/>
            <person name="Riley R."/>
            <person name="Ohm R."/>
            <person name="Sun H."/>
            <person name="Tunlid A."/>
            <person name="Henrissat B."/>
            <person name="Grigoriev I.V."/>
            <person name="Hibbett D.S."/>
            <person name="Martin F."/>
        </authorList>
    </citation>
    <scope>NUCLEOTIDE SEQUENCE [LARGE SCALE GENOMIC DNA]</scope>
    <source>
        <strain evidence="7">F 1598</strain>
    </source>
</reference>
<feature type="compositionally biased region" description="Polar residues" evidence="2">
    <location>
        <begin position="1471"/>
        <end position="1489"/>
    </location>
</feature>
<dbReference type="Gene3D" id="3.30.1520.10">
    <property type="entry name" value="Phox-like domain"/>
    <property type="match status" value="1"/>
</dbReference>
<feature type="compositionally biased region" description="Low complexity" evidence="2">
    <location>
        <begin position="574"/>
        <end position="584"/>
    </location>
</feature>
<dbReference type="PROSITE" id="PS50238">
    <property type="entry name" value="RHOGAP"/>
    <property type="match status" value="1"/>
</dbReference>
<feature type="region of interest" description="Disordered" evidence="2">
    <location>
        <begin position="1040"/>
        <end position="1060"/>
    </location>
</feature>
<feature type="compositionally biased region" description="Low complexity" evidence="2">
    <location>
        <begin position="38"/>
        <end position="56"/>
    </location>
</feature>
<feature type="region of interest" description="Disordered" evidence="2">
    <location>
        <begin position="1441"/>
        <end position="1554"/>
    </location>
</feature>
<dbReference type="PANTHER" id="PTHR23176:SF129">
    <property type="entry name" value="RHO GTPASE ACTIVATING PROTEIN AT 16F, ISOFORM E-RELATED"/>
    <property type="match status" value="1"/>
</dbReference>
<dbReference type="PANTHER" id="PTHR23176">
    <property type="entry name" value="RHO/RAC/CDC GTPASE-ACTIVATING PROTEIN"/>
    <property type="match status" value="1"/>
</dbReference>
<evidence type="ECO:0000313" key="6">
    <source>
        <dbReference type="EMBL" id="KIM74661.1"/>
    </source>
</evidence>
<dbReference type="SMART" id="SM00312">
    <property type="entry name" value="PX"/>
    <property type="match status" value="1"/>
</dbReference>
<evidence type="ECO:0000256" key="1">
    <source>
        <dbReference type="ARBA" id="ARBA00022468"/>
    </source>
</evidence>
<feature type="region of interest" description="Disordered" evidence="2">
    <location>
        <begin position="75"/>
        <end position="99"/>
    </location>
</feature>
<dbReference type="Proteomes" id="UP000054166">
    <property type="component" value="Unassembled WGS sequence"/>
</dbReference>